<evidence type="ECO:0000313" key="2">
    <source>
        <dbReference type="EMBL" id="AHE56975.1"/>
    </source>
</evidence>
<dbReference type="PATRIC" id="fig|1123269.5.peg.5281"/>
<dbReference type="Gene3D" id="3.30.365.10">
    <property type="entry name" value="Aldehyde oxidase/xanthine dehydrogenase, molybdopterin binding domain"/>
    <property type="match status" value="4"/>
</dbReference>
<dbReference type="EMBL" id="CP006644">
    <property type="protein sequence ID" value="AHE56975.1"/>
    <property type="molecule type" value="Genomic_DNA"/>
</dbReference>
<protein>
    <recommendedName>
        <fullName evidence="1">Aldehyde oxidase/xanthine dehydrogenase a/b hammerhead domain-containing protein</fullName>
    </recommendedName>
</protein>
<dbReference type="STRING" id="1123269.NX02_26930"/>
<keyword evidence="3" id="KW-1185">Reference proteome</keyword>
<dbReference type="PANTHER" id="PTHR47495:SF2">
    <property type="entry name" value="ALDEHYDE DEHYDROGENASE"/>
    <property type="match status" value="1"/>
</dbReference>
<dbReference type="InterPro" id="IPR046867">
    <property type="entry name" value="AldOxase/xan_DH_MoCoBD2"/>
</dbReference>
<accession>W0AMS4</accession>
<dbReference type="Gene3D" id="3.90.1170.50">
    <property type="entry name" value="Aldehyde oxidase/xanthine dehydrogenase, a/b hammerhead"/>
    <property type="match status" value="1"/>
</dbReference>
<dbReference type="RefSeq" id="WP_025295070.1">
    <property type="nucleotide sequence ID" value="NZ_CP006644.1"/>
</dbReference>
<dbReference type="SUPFAM" id="SSF56003">
    <property type="entry name" value="Molybdenum cofactor-binding domain"/>
    <property type="match status" value="2"/>
</dbReference>
<sequence>MAAAPPLVTSRRTFLAAAAALAGDLVIGVRLSAAAPAAGGALHPNAFVRIDRAGLVTVIVPYAEIGQGSLTSAAMLVAEELEVEPGAVRTEHAPGDDTLYGSPVFGEQITGGSASLGAAWKQLRAAGAAARIMLIEAAAKRWSVAPSACAAEGGRVLHPGSGRSLSYGALVQAASALPVPKDPPLKTGNFRVIGTSARRTDTPGKVDGSAIFGLDVRLPGMRYAAVAACPVIGGRLKSVDDAPALAVAAVTQVVRLPDAVAVIAAHTGAARKGLAALAPIWEGGSTGLSTADLVAGCDAALERQGLTAHSKGDAAAAMKDAAAQFEAVYRMPMLAHAAMEPLNATVHARADRCDVWVGSQVPGRARREVAAALKLPPEKVSVTNHLVGGGFGRRLQSEWIVQAALIARQVDAPVKVMWSRDEDMRHGSYRYHNHSRIRVGLDAAGNPLAFEHRIVGPAIMAWFLAAFFKDGIDLDVTNSSFGPYQFPNVAVDFVRNDPPPGLLAGNWRGVGETRNGFAVEVAMDELAARAKQDPVAYRRRLLAPGSRILNVLDRLAAASGWGNPLPTGSGRGVAILSGFGSHVGLVAEVQVAESGRVKVTRITCAIDCGQMVNPNIVRQQIEGGVLFGLSMTLYGRITMSGGQIEQSNFHDYPVVRMNEVPEIEVVLIENREDPGGVGEPGTTVVAPAVVNAIFAATGRRLRSLPLEPAMTGLSA</sequence>
<dbReference type="InterPro" id="IPR006311">
    <property type="entry name" value="TAT_signal"/>
</dbReference>
<dbReference type="InterPro" id="IPR012368">
    <property type="entry name" value="OxRdtase_Mopterin-bd_su_IorB"/>
</dbReference>
<evidence type="ECO:0000259" key="1">
    <source>
        <dbReference type="SMART" id="SM01008"/>
    </source>
</evidence>
<dbReference type="InterPro" id="IPR000674">
    <property type="entry name" value="Ald_Oxase/Xan_DH_a/b"/>
</dbReference>
<name>W0AMS4_9SPHN</name>
<proteinExistence type="predicted"/>
<dbReference type="eggNOG" id="COG1529">
    <property type="taxonomic scope" value="Bacteria"/>
</dbReference>
<feature type="domain" description="Aldehyde oxidase/xanthine dehydrogenase a/b hammerhead" evidence="1">
    <location>
        <begin position="207"/>
        <end position="285"/>
    </location>
</feature>
<dbReference type="PIRSF" id="PIRSF036389">
    <property type="entry name" value="IOR_B"/>
    <property type="match status" value="1"/>
</dbReference>
<dbReference type="Pfam" id="PF02738">
    <property type="entry name" value="MoCoBD_1"/>
    <property type="match status" value="1"/>
</dbReference>
<dbReference type="KEGG" id="ssan:NX02_26930"/>
<dbReference type="PROSITE" id="PS51318">
    <property type="entry name" value="TAT"/>
    <property type="match status" value="1"/>
</dbReference>
<organism evidence="2 3">
    <name type="scientific">Sphingomonas sanxanigenens DSM 19645 = NX02</name>
    <dbReference type="NCBI Taxonomy" id="1123269"/>
    <lineage>
        <taxon>Bacteria</taxon>
        <taxon>Pseudomonadati</taxon>
        <taxon>Pseudomonadota</taxon>
        <taxon>Alphaproteobacteria</taxon>
        <taxon>Sphingomonadales</taxon>
        <taxon>Sphingomonadaceae</taxon>
        <taxon>Sphingomonas</taxon>
    </lineage>
</organism>
<dbReference type="HOGENOM" id="CLU_013917_0_1_5"/>
<dbReference type="Proteomes" id="UP000018851">
    <property type="component" value="Chromosome"/>
</dbReference>
<dbReference type="SMART" id="SM01008">
    <property type="entry name" value="Ald_Xan_dh_C"/>
    <property type="match status" value="1"/>
</dbReference>
<dbReference type="PANTHER" id="PTHR47495">
    <property type="entry name" value="ALDEHYDE DEHYDROGENASE"/>
    <property type="match status" value="1"/>
</dbReference>
<dbReference type="AlphaFoldDB" id="W0AMS4"/>
<dbReference type="InterPro" id="IPR052516">
    <property type="entry name" value="N-heterocyclic_Hydroxylase"/>
</dbReference>
<reference evidence="2 3" key="1">
    <citation type="submission" date="2013-07" db="EMBL/GenBank/DDBJ databases">
        <title>Completed genome of Sphingomonas sanxanigenens NX02.</title>
        <authorList>
            <person name="Ma T."/>
            <person name="Huang H."/>
            <person name="Wu M."/>
            <person name="Li X."/>
            <person name="Li G."/>
        </authorList>
    </citation>
    <scope>NUCLEOTIDE SEQUENCE [LARGE SCALE GENOMIC DNA]</scope>
    <source>
        <strain evidence="2 3">NX02</strain>
    </source>
</reference>
<dbReference type="OrthoDB" id="9767994at2"/>
<evidence type="ECO:0000313" key="3">
    <source>
        <dbReference type="Proteomes" id="UP000018851"/>
    </source>
</evidence>
<dbReference type="GO" id="GO:0016491">
    <property type="term" value="F:oxidoreductase activity"/>
    <property type="evidence" value="ECO:0007669"/>
    <property type="project" value="InterPro"/>
</dbReference>
<dbReference type="Pfam" id="PF20256">
    <property type="entry name" value="MoCoBD_2"/>
    <property type="match status" value="2"/>
</dbReference>
<dbReference type="InterPro" id="IPR008274">
    <property type="entry name" value="AldOxase/xan_DH_MoCoBD1"/>
</dbReference>
<gene>
    <name evidence="2" type="ORF">NX02_26930</name>
</gene>
<dbReference type="InterPro" id="IPR037165">
    <property type="entry name" value="AldOxase/xan_DH_Mopterin-bd_sf"/>
</dbReference>